<dbReference type="SUPFAM" id="SSF55874">
    <property type="entry name" value="ATPase domain of HSP90 chaperone/DNA topoisomerase II/histidine kinase"/>
    <property type="match status" value="1"/>
</dbReference>
<reference evidence="4 6" key="2">
    <citation type="submission" date="2013-03" db="EMBL/GenBank/DDBJ databases">
        <title>The Genome Sequence of Enterococcus gilvus ATCC BAA-350 (PacBio/Illumina hybrid assembly).</title>
        <authorList>
            <consortium name="The Broad Institute Genomics Platform"/>
            <consortium name="The Broad Institute Genome Sequencing Center for Infectious Disease"/>
            <person name="Earl A."/>
            <person name="Russ C."/>
            <person name="Gilmore M."/>
            <person name="Surin D."/>
            <person name="Walker B."/>
            <person name="Young S."/>
            <person name="Zeng Q."/>
            <person name="Gargeya S."/>
            <person name="Fitzgerald M."/>
            <person name="Haas B."/>
            <person name="Abouelleil A."/>
            <person name="Allen A.W."/>
            <person name="Alvarado L."/>
            <person name="Arachchi H.M."/>
            <person name="Berlin A.M."/>
            <person name="Chapman S.B."/>
            <person name="Gainer-Dewar J."/>
            <person name="Goldberg J."/>
            <person name="Griggs A."/>
            <person name="Gujja S."/>
            <person name="Hansen M."/>
            <person name="Howarth C."/>
            <person name="Imamovic A."/>
            <person name="Ireland A."/>
            <person name="Larimer J."/>
            <person name="McCowan C."/>
            <person name="Murphy C."/>
            <person name="Pearson M."/>
            <person name="Poon T.W."/>
            <person name="Priest M."/>
            <person name="Roberts A."/>
            <person name="Saif S."/>
            <person name="Shea T."/>
            <person name="Sisk P."/>
            <person name="Sykes S."/>
            <person name="Wortman J."/>
            <person name="Nusbaum C."/>
            <person name="Birren B."/>
        </authorList>
    </citation>
    <scope>NUCLEOTIDE SEQUENCE [LARGE SCALE GENOMIC DNA]</scope>
    <source>
        <strain evidence="4 6">ATCC BAA-350</strain>
    </source>
</reference>
<feature type="transmembrane region" description="Helical" evidence="1">
    <location>
        <begin position="76"/>
        <end position="96"/>
    </location>
</feature>
<keyword evidence="1" id="KW-0812">Transmembrane</keyword>
<dbReference type="Proteomes" id="UP000013750">
    <property type="component" value="Unassembled WGS sequence"/>
</dbReference>
<sequence>MQEILIGSLTLFTQTLSFYFVYLAISKRSPSLLSLFLFFMSIVLGNIFLGYFFFIPGTLCLYLYGYFTQRDKNRNLLYFYSIYSIFSTSLVGYIFVNIFDRLNLSHLLAGFVVFLFQIIVIPGLSFVCNVVMIRLMRNSLLFLENQIELLNQKFLLLINVLLSVCCAIQFLSYWIEVHYFNGDSPIREYLIFFFALTIILLLRYLNAKTKELDNQRIQQLKDTQLADLSSYVHQIEAIYGELRSFRHDYHNMLISLSESIKSQDISLIEDTYNKILNHEDLVIDKEHYSLTRLNNLKTLPIKGVISAHVIQAWQKNIPVRLEVEDVIENESIDILDYVRVVSNLLDNAIEAAEKDAHPFLNIAFFKNDSEGEIQLIIENSCSENSLNIVKIFQKGYSTKGTNRGLGLATVQAILQNYQNLSLQTEFQAGVFRQTFVIREVIQL</sequence>
<dbReference type="GO" id="GO:0042802">
    <property type="term" value="F:identical protein binding"/>
    <property type="evidence" value="ECO:0007669"/>
    <property type="project" value="TreeGrafter"/>
</dbReference>
<reference evidence="3 5" key="1">
    <citation type="submission" date="2013-02" db="EMBL/GenBank/DDBJ databases">
        <title>The Genome Sequence of Enterococcus gilvus ATCC BAA-350.</title>
        <authorList>
            <consortium name="The Broad Institute Genome Sequencing Platform"/>
            <consortium name="The Broad Institute Genome Sequencing Center for Infectious Disease"/>
            <person name="Earl A.M."/>
            <person name="Gilmore M.S."/>
            <person name="Lebreton F."/>
            <person name="Walker B."/>
            <person name="Young S.K."/>
            <person name="Zeng Q."/>
            <person name="Gargeya S."/>
            <person name="Fitzgerald M."/>
            <person name="Haas B."/>
            <person name="Abouelleil A."/>
            <person name="Alvarado L."/>
            <person name="Arachchi H.M."/>
            <person name="Berlin A.M."/>
            <person name="Chapman S.B."/>
            <person name="Dewar J."/>
            <person name="Goldberg J."/>
            <person name="Griggs A."/>
            <person name="Gujja S."/>
            <person name="Hansen M."/>
            <person name="Howarth C."/>
            <person name="Imamovic A."/>
            <person name="Larimer J."/>
            <person name="McCowan C."/>
            <person name="Murphy C."/>
            <person name="Neiman D."/>
            <person name="Pearson M."/>
            <person name="Priest M."/>
            <person name="Roberts A."/>
            <person name="Saif S."/>
            <person name="Shea T."/>
            <person name="Sisk P."/>
            <person name="Sykes S."/>
            <person name="Wortman J."/>
            <person name="Nusbaum C."/>
            <person name="Birren B."/>
        </authorList>
    </citation>
    <scope>NUCLEOTIDE SEQUENCE [LARGE SCALE GENOMIC DNA]</scope>
    <source>
        <strain evidence="3 5">ATCC BAA-350</strain>
    </source>
</reference>
<dbReference type="HOGENOM" id="CLU_046138_2_1_9"/>
<feature type="transmembrane region" description="Helical" evidence="1">
    <location>
        <begin position="154"/>
        <end position="174"/>
    </location>
</feature>
<evidence type="ECO:0000313" key="3">
    <source>
        <dbReference type="EMBL" id="EOI58487.1"/>
    </source>
</evidence>
<feature type="domain" description="Sensor histidine kinase NatK-like C-terminal" evidence="2">
    <location>
        <begin position="333"/>
        <end position="437"/>
    </location>
</feature>
<protein>
    <recommendedName>
        <fullName evidence="2">Sensor histidine kinase NatK-like C-terminal domain-containing protein</fullName>
    </recommendedName>
</protein>
<evidence type="ECO:0000313" key="4">
    <source>
        <dbReference type="EMBL" id="EOW79661.1"/>
    </source>
</evidence>
<dbReference type="EMBL" id="ASWH01000002">
    <property type="protein sequence ID" value="EOW79661.1"/>
    <property type="molecule type" value="Genomic_DNA"/>
</dbReference>
<keyword evidence="1" id="KW-0472">Membrane</keyword>
<evidence type="ECO:0000313" key="5">
    <source>
        <dbReference type="Proteomes" id="UP000013750"/>
    </source>
</evidence>
<dbReference type="Pfam" id="PF14501">
    <property type="entry name" value="HATPase_c_5"/>
    <property type="match status" value="1"/>
</dbReference>
<comment type="caution">
    <text evidence="3">The sequence shown here is derived from an EMBL/GenBank/DDBJ whole genome shotgun (WGS) entry which is preliminary data.</text>
</comment>
<dbReference type="PANTHER" id="PTHR40448">
    <property type="entry name" value="TWO-COMPONENT SENSOR HISTIDINE KINASE"/>
    <property type="match status" value="1"/>
</dbReference>
<dbReference type="OrthoDB" id="1656061at2"/>
<evidence type="ECO:0000313" key="6">
    <source>
        <dbReference type="Proteomes" id="UP000014160"/>
    </source>
</evidence>
<dbReference type="InterPro" id="IPR036890">
    <property type="entry name" value="HATPase_C_sf"/>
</dbReference>
<gene>
    <name evidence="4" type="ORF">I592_03801</name>
    <name evidence="3" type="ORF">UKC_00560</name>
</gene>
<organism evidence="3 5">
    <name type="scientific">Enterococcus gilvus ATCC BAA-350</name>
    <dbReference type="NCBI Taxonomy" id="1158614"/>
    <lineage>
        <taxon>Bacteria</taxon>
        <taxon>Bacillati</taxon>
        <taxon>Bacillota</taxon>
        <taxon>Bacilli</taxon>
        <taxon>Lactobacillales</taxon>
        <taxon>Enterococcaceae</taxon>
        <taxon>Enterococcus</taxon>
    </lineage>
</organism>
<dbReference type="Proteomes" id="UP000014160">
    <property type="component" value="Unassembled WGS sequence"/>
</dbReference>
<keyword evidence="6" id="KW-1185">Reference proteome</keyword>
<dbReference type="eggNOG" id="COG3290">
    <property type="taxonomic scope" value="Bacteria"/>
</dbReference>
<feature type="transmembrane region" description="Helical" evidence="1">
    <location>
        <begin position="5"/>
        <end position="25"/>
    </location>
</feature>
<dbReference type="Gene3D" id="3.30.565.10">
    <property type="entry name" value="Histidine kinase-like ATPase, C-terminal domain"/>
    <property type="match status" value="1"/>
</dbReference>
<proteinExistence type="predicted"/>
<evidence type="ECO:0000256" key="1">
    <source>
        <dbReference type="SAM" id="Phobius"/>
    </source>
</evidence>
<dbReference type="EMBL" id="AJDQ01000003">
    <property type="protein sequence ID" value="EOI58487.1"/>
    <property type="molecule type" value="Genomic_DNA"/>
</dbReference>
<feature type="transmembrane region" description="Helical" evidence="1">
    <location>
        <begin position="31"/>
        <end position="64"/>
    </location>
</feature>
<dbReference type="InterPro" id="IPR032834">
    <property type="entry name" value="NatK-like_C"/>
</dbReference>
<keyword evidence="1" id="KW-1133">Transmembrane helix</keyword>
<name>R2Y818_9ENTE</name>
<feature type="transmembrane region" description="Helical" evidence="1">
    <location>
        <begin position="108"/>
        <end position="133"/>
    </location>
</feature>
<dbReference type="PATRIC" id="fig|1158614.3.peg.575"/>
<evidence type="ECO:0000259" key="2">
    <source>
        <dbReference type="Pfam" id="PF14501"/>
    </source>
</evidence>
<dbReference type="AlphaFoldDB" id="R2Y818"/>
<dbReference type="PANTHER" id="PTHR40448:SF1">
    <property type="entry name" value="TWO-COMPONENT SENSOR HISTIDINE KINASE"/>
    <property type="match status" value="1"/>
</dbReference>
<accession>R2Y818</accession>
<feature type="transmembrane region" description="Helical" evidence="1">
    <location>
        <begin position="186"/>
        <end position="206"/>
    </location>
</feature>